<dbReference type="GO" id="GO:0005524">
    <property type="term" value="F:ATP binding"/>
    <property type="evidence" value="ECO:0007669"/>
    <property type="project" value="UniProtKB-KW"/>
</dbReference>
<keyword evidence="3" id="KW-1133">Transmembrane helix</keyword>
<dbReference type="Gene3D" id="1.10.510.10">
    <property type="entry name" value="Transferase(Phosphotransferase) domain 1"/>
    <property type="match status" value="1"/>
</dbReference>
<dbReference type="PROSITE" id="PS00108">
    <property type="entry name" value="PROTEIN_KINASE_ST"/>
    <property type="match status" value="1"/>
</dbReference>
<dbReference type="PANTHER" id="PTHR24347">
    <property type="entry name" value="SERINE/THREONINE-PROTEIN KINASE"/>
    <property type="match status" value="1"/>
</dbReference>
<evidence type="ECO:0000256" key="1">
    <source>
        <dbReference type="ARBA" id="ARBA00022741"/>
    </source>
</evidence>
<name>A0AA38HHQ3_9CUCU</name>
<dbReference type="InterPro" id="IPR008271">
    <property type="entry name" value="Ser/Thr_kinase_AS"/>
</dbReference>
<protein>
    <recommendedName>
        <fullName evidence="4">Protein kinase domain-containing protein</fullName>
    </recommendedName>
</protein>
<keyword evidence="3" id="KW-0472">Membrane</keyword>
<proteinExistence type="predicted"/>
<keyword evidence="3" id="KW-0812">Transmembrane</keyword>
<keyword evidence="1" id="KW-0547">Nucleotide-binding</keyword>
<evidence type="ECO:0000259" key="4">
    <source>
        <dbReference type="PROSITE" id="PS50011"/>
    </source>
</evidence>
<evidence type="ECO:0000256" key="3">
    <source>
        <dbReference type="SAM" id="Phobius"/>
    </source>
</evidence>
<dbReference type="GO" id="GO:0004672">
    <property type="term" value="F:protein kinase activity"/>
    <property type="evidence" value="ECO:0007669"/>
    <property type="project" value="InterPro"/>
</dbReference>
<dbReference type="SMART" id="SM00220">
    <property type="entry name" value="S_TKc"/>
    <property type="match status" value="1"/>
</dbReference>
<keyword evidence="2" id="KW-0067">ATP-binding</keyword>
<dbReference type="PROSITE" id="PS50011">
    <property type="entry name" value="PROTEIN_KINASE_DOM"/>
    <property type="match status" value="1"/>
</dbReference>
<evidence type="ECO:0000256" key="2">
    <source>
        <dbReference type="ARBA" id="ARBA00022840"/>
    </source>
</evidence>
<evidence type="ECO:0000313" key="5">
    <source>
        <dbReference type="EMBL" id="KAJ3615527.1"/>
    </source>
</evidence>
<dbReference type="CDD" id="cd05117">
    <property type="entry name" value="STKc_CAMK"/>
    <property type="match status" value="1"/>
</dbReference>
<keyword evidence="6" id="KW-1185">Reference proteome</keyword>
<accession>A0AA38HHQ3</accession>
<dbReference type="FunFam" id="1.10.510.10:FF:000571">
    <property type="entry name" value="Maternal embryonic leucine zipper kinase"/>
    <property type="match status" value="1"/>
</dbReference>
<dbReference type="EMBL" id="JALNTZ010004088">
    <property type="protein sequence ID" value="KAJ3615527.1"/>
    <property type="molecule type" value="Genomic_DNA"/>
</dbReference>
<dbReference type="InterPro" id="IPR000719">
    <property type="entry name" value="Prot_kinase_dom"/>
</dbReference>
<dbReference type="Pfam" id="PF00069">
    <property type="entry name" value="Pkinase"/>
    <property type="match status" value="1"/>
</dbReference>
<feature type="transmembrane region" description="Helical" evidence="3">
    <location>
        <begin position="285"/>
        <end position="306"/>
    </location>
</feature>
<organism evidence="5 6">
    <name type="scientific">Zophobas morio</name>
    <dbReference type="NCBI Taxonomy" id="2755281"/>
    <lineage>
        <taxon>Eukaryota</taxon>
        <taxon>Metazoa</taxon>
        <taxon>Ecdysozoa</taxon>
        <taxon>Arthropoda</taxon>
        <taxon>Hexapoda</taxon>
        <taxon>Insecta</taxon>
        <taxon>Pterygota</taxon>
        <taxon>Neoptera</taxon>
        <taxon>Endopterygota</taxon>
        <taxon>Coleoptera</taxon>
        <taxon>Polyphaga</taxon>
        <taxon>Cucujiformia</taxon>
        <taxon>Tenebrionidae</taxon>
        <taxon>Zophobas</taxon>
    </lineage>
</organism>
<dbReference type="AlphaFoldDB" id="A0AA38HHQ3"/>
<dbReference type="SUPFAM" id="SSF56112">
    <property type="entry name" value="Protein kinase-like (PK-like)"/>
    <property type="match status" value="1"/>
</dbReference>
<reference evidence="5" key="1">
    <citation type="journal article" date="2023" name="G3 (Bethesda)">
        <title>Whole genome assemblies of Zophobas morio and Tenebrio molitor.</title>
        <authorList>
            <person name="Kaur S."/>
            <person name="Stinson S.A."/>
            <person name="diCenzo G.C."/>
        </authorList>
    </citation>
    <scope>NUCLEOTIDE SEQUENCE</scope>
    <source>
        <strain evidence="5">QUZm001</strain>
    </source>
</reference>
<evidence type="ECO:0000313" key="6">
    <source>
        <dbReference type="Proteomes" id="UP001168821"/>
    </source>
</evidence>
<dbReference type="InterPro" id="IPR011009">
    <property type="entry name" value="Kinase-like_dom_sf"/>
</dbReference>
<sequence length="310" mass="36022">MTDHLEPTLEADPLLTSLPVENNTNRAWALVKEKYVFGRHLACDVNINGATTDKAPVNDLNIEKAERCFRREADILRTIDHPCIIQFYDFFETKSAYYIFLELALDGSLFDHIINQGKLSERESLFFFYQMLTAVDHLHRLGITHRDLKPENILLEKTSSGDFLYKITDFGLAKIVGETSYMKTLCGTPGYVAPEVIFRGARSEQYTNVVDCWSLGVILYICLVGYPPFCEDPQIREEQVLTGHLYYNEEDWEGLSPKVFDLIQKLLRVDPKSRFTITQALNHEWMLVVLSINIYFIYVLKIYYFFTYRC</sequence>
<feature type="domain" description="Protein kinase" evidence="4">
    <location>
        <begin position="1"/>
        <end position="286"/>
    </location>
</feature>
<comment type="caution">
    <text evidence="5">The sequence shown here is derived from an EMBL/GenBank/DDBJ whole genome shotgun (WGS) entry which is preliminary data.</text>
</comment>
<gene>
    <name evidence="5" type="ORF">Zmor_016345</name>
</gene>
<dbReference type="Proteomes" id="UP001168821">
    <property type="component" value="Unassembled WGS sequence"/>
</dbReference>